<protein>
    <submittedName>
        <fullName evidence="4">Pimeloyl-ACP methyl ester carboxylesterase</fullName>
    </submittedName>
</protein>
<feature type="domain" description="AB hydrolase-1" evidence="3">
    <location>
        <begin position="84"/>
        <end position="473"/>
    </location>
</feature>
<dbReference type="EMBL" id="JACHXZ010000002">
    <property type="protein sequence ID" value="MBB3168608.1"/>
    <property type="molecule type" value="Genomic_DNA"/>
</dbReference>
<name>A0A839USX9_9GAMM</name>
<dbReference type="Gene3D" id="3.40.50.1820">
    <property type="entry name" value="alpha/beta hydrolase"/>
    <property type="match status" value="2"/>
</dbReference>
<dbReference type="PANTHER" id="PTHR43248">
    <property type="entry name" value="2-SUCCINYL-6-HYDROXY-2,4-CYCLOHEXADIENE-1-CARBOXYLATE SYNTHASE"/>
    <property type="match status" value="1"/>
</dbReference>
<keyword evidence="5" id="KW-1185">Reference proteome</keyword>
<keyword evidence="2" id="KW-0378">Hydrolase</keyword>
<dbReference type="InterPro" id="IPR051601">
    <property type="entry name" value="Serine_prot/Carboxylest_S33"/>
</dbReference>
<proteinExistence type="inferred from homology"/>
<dbReference type="AlphaFoldDB" id="A0A839USX9"/>
<dbReference type="InterPro" id="IPR029058">
    <property type="entry name" value="AB_hydrolase_fold"/>
</dbReference>
<dbReference type="Proteomes" id="UP000559987">
    <property type="component" value="Unassembled WGS sequence"/>
</dbReference>
<dbReference type="InterPro" id="IPR000073">
    <property type="entry name" value="AB_hydrolase_1"/>
</dbReference>
<comment type="similarity">
    <text evidence="1">Belongs to the peptidase S33 family.</text>
</comment>
<reference evidence="4 5" key="1">
    <citation type="submission" date="2020-08" db="EMBL/GenBank/DDBJ databases">
        <title>Genomic Encyclopedia of Type Strains, Phase III (KMG-III): the genomes of soil and plant-associated and newly described type strains.</title>
        <authorList>
            <person name="Whitman W."/>
        </authorList>
    </citation>
    <scope>NUCLEOTIDE SEQUENCE [LARGE SCALE GENOMIC DNA]</scope>
    <source>
        <strain evidence="4 5">CECT 8571</strain>
    </source>
</reference>
<dbReference type="PANTHER" id="PTHR43248:SF25">
    <property type="entry name" value="AB HYDROLASE-1 DOMAIN-CONTAINING PROTEIN-RELATED"/>
    <property type="match status" value="1"/>
</dbReference>
<dbReference type="Pfam" id="PF00561">
    <property type="entry name" value="Abhydrolase_1"/>
    <property type="match status" value="1"/>
</dbReference>
<dbReference type="SUPFAM" id="SSF53474">
    <property type="entry name" value="alpha/beta-Hydrolases"/>
    <property type="match status" value="1"/>
</dbReference>
<organism evidence="4 5">
    <name type="scientific">Simiduia aestuariiviva</name>
    <dbReference type="NCBI Taxonomy" id="1510459"/>
    <lineage>
        <taxon>Bacteria</taxon>
        <taxon>Pseudomonadati</taxon>
        <taxon>Pseudomonadota</taxon>
        <taxon>Gammaproteobacteria</taxon>
        <taxon>Cellvibrionales</taxon>
        <taxon>Cellvibrionaceae</taxon>
        <taxon>Simiduia</taxon>
    </lineage>
</organism>
<accession>A0A839USX9</accession>
<dbReference type="RefSeq" id="WP_183910078.1">
    <property type="nucleotide sequence ID" value="NZ_JACHXZ010000002.1"/>
</dbReference>
<evidence type="ECO:0000256" key="2">
    <source>
        <dbReference type="ARBA" id="ARBA00022801"/>
    </source>
</evidence>
<evidence type="ECO:0000256" key="1">
    <source>
        <dbReference type="ARBA" id="ARBA00010088"/>
    </source>
</evidence>
<gene>
    <name evidence="4" type="ORF">FHS30_001792</name>
</gene>
<comment type="caution">
    <text evidence="4">The sequence shown here is derived from an EMBL/GenBank/DDBJ whole genome shotgun (WGS) entry which is preliminary data.</text>
</comment>
<evidence type="ECO:0000259" key="3">
    <source>
        <dbReference type="Pfam" id="PF00561"/>
    </source>
</evidence>
<evidence type="ECO:0000313" key="5">
    <source>
        <dbReference type="Proteomes" id="UP000559987"/>
    </source>
</evidence>
<sequence length="516" mass="57130">MINSVRATVCVVLLLGVVGAGVVWWQRAPSAPSLPENVTELIPAECWFTPEMPADCYRLRVVDAGQTFELPVVILRADQPSQAAVLYLSGGPGGSAFLSSDDMIYWQAQYRRLALNADLVLVDRRGTGLALPNLQCEVYRRDYRSALAKNYSAHRENDIIFQSMSACFDQHLSPAPEAHRIAVSALGTQADRRDMLALMSALPYAQWHVWGVSYGTRLALAIAEQAPPTLATLVLDSVYPPGRGSNEEWPLLMSESMNRFFRWCDAKSCADYRAQTWTSEQLFQSVLTRLDRHPMTLSLPSWYGDAPYTLVVNGQRFLQIAFSAIYDQYLWPDIAATLIEVPNGRDDALKSLAENFINNAFDPVFSELVFYAAECKDNLPSERPAVTAALAQSTHYRRYLEGQMQWDVCAADAFEGRRGAEQLPTQLAAQIQVPVLMLSGAIDPITPAEWIEPLQATLPQWQSAVFADVGHAVVASDACAEQLLASFVHSPLQKLRVQGEGCRSDQIQLQYGGGVH</sequence>
<evidence type="ECO:0000313" key="4">
    <source>
        <dbReference type="EMBL" id="MBB3168608.1"/>
    </source>
</evidence>
<dbReference type="GO" id="GO:0016787">
    <property type="term" value="F:hydrolase activity"/>
    <property type="evidence" value="ECO:0007669"/>
    <property type="project" value="UniProtKB-KW"/>
</dbReference>